<dbReference type="Pfam" id="PF14498">
    <property type="entry name" value="Glyco_hyd_65N_2"/>
    <property type="match status" value="1"/>
</dbReference>
<dbReference type="SUPFAM" id="SSF48208">
    <property type="entry name" value="Six-hairpin glycosidases"/>
    <property type="match status" value="1"/>
</dbReference>
<feature type="domain" description="Glycosyl hydrolase family 95 catalytic" evidence="3">
    <location>
        <begin position="328"/>
        <end position="722"/>
    </location>
</feature>
<dbReference type="EMBL" id="JACGWT010000002">
    <property type="protein sequence ID" value="MBA8793577.1"/>
    <property type="molecule type" value="Genomic_DNA"/>
</dbReference>
<evidence type="ECO:0000259" key="3">
    <source>
        <dbReference type="Pfam" id="PF22124"/>
    </source>
</evidence>
<evidence type="ECO:0000259" key="1">
    <source>
        <dbReference type="Pfam" id="PF14498"/>
    </source>
</evidence>
<dbReference type="PIRSF" id="PIRSF007663">
    <property type="entry name" value="UCP007663"/>
    <property type="match status" value="1"/>
</dbReference>
<dbReference type="Proteomes" id="UP000523079">
    <property type="component" value="Unassembled WGS sequence"/>
</dbReference>
<evidence type="ECO:0000313" key="5">
    <source>
        <dbReference type="Proteomes" id="UP000523079"/>
    </source>
</evidence>
<dbReference type="InterPro" id="IPR008928">
    <property type="entry name" value="6-hairpin_glycosidase_sf"/>
</dbReference>
<protein>
    <submittedName>
        <fullName evidence="4">Alpha-L-fucosidase 2</fullName>
        <ecNumber evidence="4">3.2.1.51</ecNumber>
    </submittedName>
</protein>
<organism evidence="4 5">
    <name type="scientific">Microlunatus kandeliicorticis</name>
    <dbReference type="NCBI Taxonomy" id="1759536"/>
    <lineage>
        <taxon>Bacteria</taxon>
        <taxon>Bacillati</taxon>
        <taxon>Actinomycetota</taxon>
        <taxon>Actinomycetes</taxon>
        <taxon>Propionibacteriales</taxon>
        <taxon>Propionibacteriaceae</taxon>
        <taxon>Microlunatus</taxon>
    </lineage>
</organism>
<dbReference type="RefSeq" id="WP_182559176.1">
    <property type="nucleotide sequence ID" value="NZ_JACGWT010000002.1"/>
</dbReference>
<accession>A0A7W3IQW8</accession>
<keyword evidence="4" id="KW-0378">Hydrolase</keyword>
<dbReference type="InterPro" id="IPR016518">
    <property type="entry name" value="Alpha-L-fucosidase"/>
</dbReference>
<dbReference type="GO" id="GO:0004560">
    <property type="term" value="F:alpha-L-fucosidase activity"/>
    <property type="evidence" value="ECO:0007669"/>
    <property type="project" value="UniProtKB-EC"/>
</dbReference>
<keyword evidence="4" id="KW-0326">Glycosidase</keyword>
<dbReference type="InterPro" id="IPR054363">
    <property type="entry name" value="GH95_cat"/>
</dbReference>
<proteinExistence type="predicted"/>
<sequence length="800" mass="86142">MAQTSDESTDRLWYDAPARDWNAALPVGNGHLGAMVFGRPGRERLQLNEDTLWSGGPYRNDNPAAGPEALAEVRRLVDAGEYRAAQDRADATLLGVPLRNASYGSLGDLFVRLDQPGRTPDEPASDYRRELDLGTAVAGTRWGSDGRRTTAETFVSAPDQLLVHRITADQPFGLRLGYRGARAVPGVDPMGDTAATGPAAAPVWDPAEDLPPLAAGVRVRADGADRVLVTGPGADHVVDDHTVPGALSWAIGVRVVTDGVVTTRDPDEERATDEGVSPLEVADATWVALLVAAATSHVGYDDVSGDPVAVVRTRTAAPGEVLDPAGLDRLRERHVADHRGYYDRFAVDLGPAPDRPTDERVRNGEDGADPALHALYLQYARYLLIASSRPGSQPANLQGIWNEGLTPPWGSKWTININTEMNYWPADAAGLGDLVAPLLALVEDLAVTGAPTARAMYGARGWVAHHNTDLWRATAPVDGAPWGLWPTGGAWLCTTLWQHWRYRRDPDELARLYPVLRGASEFFLDTLVEDPGGRGLITSPSVSPENQHPYGSSVAAGPAMDRQLVVDLLTATAEAAALLDRDHELAALLRATAARIVPDRIGAQGQLQEWLEDWDADAPEQHHRHVSHLYAVYPGGRISTETTPELAAAARVSLDQRGDYATGWGTAWRACLWARLGDGERAHRVLCGLVGPQRTYPNLFDAHPPFQIDGNFGGAAAMLELLARADERTLWLFPALPSGWPTGSVRGLCAVGGLEVDLRWRDGALTGAEVRGTPGRPLAVRTPTGRHEVELDADGRWVLG</sequence>
<dbReference type="Gene3D" id="1.50.10.10">
    <property type="match status" value="1"/>
</dbReference>
<evidence type="ECO:0000259" key="2">
    <source>
        <dbReference type="Pfam" id="PF21307"/>
    </source>
</evidence>
<keyword evidence="5" id="KW-1185">Reference proteome</keyword>
<comment type="caution">
    <text evidence="4">The sequence shown here is derived from an EMBL/GenBank/DDBJ whole genome shotgun (WGS) entry which is preliminary data.</text>
</comment>
<gene>
    <name evidence="4" type="ORF">FHX74_001182</name>
</gene>
<dbReference type="Pfam" id="PF21307">
    <property type="entry name" value="Glyco_hydro_95_C"/>
    <property type="match status" value="1"/>
</dbReference>
<evidence type="ECO:0000313" key="4">
    <source>
        <dbReference type="EMBL" id="MBA8793577.1"/>
    </source>
</evidence>
<dbReference type="PANTHER" id="PTHR31084">
    <property type="entry name" value="ALPHA-L-FUCOSIDASE 2"/>
    <property type="match status" value="1"/>
</dbReference>
<dbReference type="Pfam" id="PF22124">
    <property type="entry name" value="Glyco_hydro_95_cat"/>
    <property type="match status" value="1"/>
</dbReference>
<feature type="domain" description="Glycosyl hydrolase family 95 N-terminal" evidence="1">
    <location>
        <begin position="12"/>
        <end position="296"/>
    </location>
</feature>
<dbReference type="InterPro" id="IPR012341">
    <property type="entry name" value="6hp_glycosidase-like_sf"/>
</dbReference>
<dbReference type="EC" id="3.2.1.51" evidence="4"/>
<dbReference type="InterPro" id="IPR027414">
    <property type="entry name" value="GH95_N_dom"/>
</dbReference>
<dbReference type="PANTHER" id="PTHR31084:SF0">
    <property type="entry name" value="ALPHA-L-FUCOSIDASE 2"/>
    <property type="match status" value="1"/>
</dbReference>
<name>A0A7W3IQW8_9ACTN</name>
<dbReference type="InterPro" id="IPR049053">
    <property type="entry name" value="AFCA-like_C"/>
</dbReference>
<dbReference type="GO" id="GO:0005975">
    <property type="term" value="P:carbohydrate metabolic process"/>
    <property type="evidence" value="ECO:0007669"/>
    <property type="project" value="InterPro"/>
</dbReference>
<reference evidence="4 5" key="1">
    <citation type="submission" date="2020-07" db="EMBL/GenBank/DDBJ databases">
        <title>Sequencing the genomes of 1000 actinobacteria strains.</title>
        <authorList>
            <person name="Klenk H.-P."/>
        </authorList>
    </citation>
    <scope>NUCLEOTIDE SEQUENCE [LARGE SCALE GENOMIC DNA]</scope>
    <source>
        <strain evidence="4 5">DSM 100723</strain>
    </source>
</reference>
<feature type="domain" description="Alpha fucosidase A-like C-terminal" evidence="2">
    <location>
        <begin position="728"/>
        <end position="788"/>
    </location>
</feature>
<dbReference type="AlphaFoldDB" id="A0A7W3IQW8"/>